<accession>A0ABV9M9I7</accession>
<keyword evidence="5 7" id="KW-0472">Membrane</keyword>
<keyword evidence="2" id="KW-1003">Cell membrane</keyword>
<reference evidence="10" key="1">
    <citation type="journal article" date="2019" name="Int. J. Syst. Evol. Microbiol.">
        <title>The Global Catalogue of Microorganisms (GCM) 10K type strain sequencing project: providing services to taxonomists for standard genome sequencing and annotation.</title>
        <authorList>
            <consortium name="The Broad Institute Genomics Platform"/>
            <consortium name="The Broad Institute Genome Sequencing Center for Infectious Disease"/>
            <person name="Wu L."/>
            <person name="Ma J."/>
        </authorList>
    </citation>
    <scope>NUCLEOTIDE SEQUENCE [LARGE SCALE GENOMIC DNA]</scope>
    <source>
        <strain evidence="10">CGMCC 1.12151</strain>
    </source>
</reference>
<organism evidence="9 10">
    <name type="scientific">Planococcus dechangensis</name>
    <dbReference type="NCBI Taxonomy" id="1176255"/>
    <lineage>
        <taxon>Bacteria</taxon>
        <taxon>Bacillati</taxon>
        <taxon>Bacillota</taxon>
        <taxon>Bacilli</taxon>
        <taxon>Bacillales</taxon>
        <taxon>Caryophanaceae</taxon>
        <taxon>Planococcus</taxon>
    </lineage>
</organism>
<keyword evidence="9" id="KW-0966">Cell projection</keyword>
<feature type="signal peptide" evidence="8">
    <location>
        <begin position="1"/>
        <end position="26"/>
    </location>
</feature>
<dbReference type="Proteomes" id="UP001595932">
    <property type="component" value="Unassembled WGS sequence"/>
</dbReference>
<evidence type="ECO:0000256" key="7">
    <source>
        <dbReference type="SAM" id="Phobius"/>
    </source>
</evidence>
<feature type="chain" id="PRO_5046359937" evidence="8">
    <location>
        <begin position="27"/>
        <end position="202"/>
    </location>
</feature>
<dbReference type="RefSeq" id="WP_377276295.1">
    <property type="nucleotide sequence ID" value="NZ_JBHSGL010000002.1"/>
</dbReference>
<evidence type="ECO:0000256" key="6">
    <source>
        <dbReference type="SAM" id="MobiDB-lite"/>
    </source>
</evidence>
<feature type="region of interest" description="Disordered" evidence="6">
    <location>
        <begin position="183"/>
        <end position="202"/>
    </location>
</feature>
<dbReference type="EMBL" id="JBHSGL010000002">
    <property type="protein sequence ID" value="MFC4711654.1"/>
    <property type="molecule type" value="Genomic_DNA"/>
</dbReference>
<keyword evidence="3 7" id="KW-0812">Transmembrane</keyword>
<feature type="transmembrane region" description="Helical" evidence="7">
    <location>
        <begin position="60"/>
        <end position="82"/>
    </location>
</feature>
<dbReference type="InterPro" id="IPR022781">
    <property type="entry name" value="Flagellar_biosynth_FliO"/>
</dbReference>
<comment type="caution">
    <text evidence="9">The sequence shown here is derived from an EMBL/GenBank/DDBJ whole genome shotgun (WGS) entry which is preliminary data.</text>
</comment>
<keyword evidence="4 7" id="KW-1133">Transmembrane helix</keyword>
<dbReference type="Pfam" id="PF04347">
    <property type="entry name" value="FliO"/>
    <property type="match status" value="1"/>
</dbReference>
<evidence type="ECO:0000256" key="4">
    <source>
        <dbReference type="ARBA" id="ARBA00022989"/>
    </source>
</evidence>
<comment type="subcellular location">
    <subcellularLocation>
        <location evidence="1">Cell membrane</location>
    </subcellularLocation>
</comment>
<evidence type="ECO:0000313" key="10">
    <source>
        <dbReference type="Proteomes" id="UP001595932"/>
    </source>
</evidence>
<gene>
    <name evidence="9" type="ORF">ACFO5U_02205</name>
</gene>
<evidence type="ECO:0000256" key="2">
    <source>
        <dbReference type="ARBA" id="ARBA00022475"/>
    </source>
</evidence>
<keyword evidence="10" id="KW-1185">Reference proteome</keyword>
<evidence type="ECO:0000256" key="3">
    <source>
        <dbReference type="ARBA" id="ARBA00022692"/>
    </source>
</evidence>
<evidence type="ECO:0000313" key="9">
    <source>
        <dbReference type="EMBL" id="MFC4711654.1"/>
    </source>
</evidence>
<keyword evidence="8" id="KW-0732">Signal</keyword>
<sequence length="202" mass="22373">MKFKKMAYLLIALAAFWLFAPLPAFADTGNVADWLKEGPASEGAPEEAETAPPQIEEKSFAAIIGQLVFYTLLIAGLIYGLIKFLAMRQRGIQSHRAVQLMGGTPLGQNKSLQLVKVGGSFYLIGVGNEVTLIKEFSEQEEIAALESDLEQQLPAAAALFGKTDKVSPQFANFEQYFSRSLNKQKQRRLSFGEQQPEDKEKR</sequence>
<evidence type="ECO:0000256" key="5">
    <source>
        <dbReference type="ARBA" id="ARBA00023136"/>
    </source>
</evidence>
<evidence type="ECO:0000256" key="8">
    <source>
        <dbReference type="SAM" id="SignalP"/>
    </source>
</evidence>
<name>A0ABV9M9I7_9BACL</name>
<keyword evidence="9" id="KW-0282">Flagellum</keyword>
<proteinExistence type="predicted"/>
<evidence type="ECO:0000256" key="1">
    <source>
        <dbReference type="ARBA" id="ARBA00004236"/>
    </source>
</evidence>
<protein>
    <submittedName>
        <fullName evidence="9">Flagellar biosynthetic protein FliO</fullName>
    </submittedName>
</protein>
<keyword evidence="9" id="KW-0969">Cilium</keyword>